<sequence length="247" mass="25405">MRANSIAACAALLLLASNALASSIPANASKVCLYDNLEVVASAQRSALIFETLRWLIPSKPVYVPSLPAAAELATCQALVVPGNKGSFWAQEGLAASASARAALGDYVKSGRVLVLADGYTSGGGNQFFPLLDYLLGEPSRCVAYPVTADFLVYSRTSEAAGLPSPLKIKPDTGVSTLLCPSSASIALKAVYTGTEPSAKKAVSVANLWGVGNGAVLWIGSGYTLPNLKGFSDLVANVVKAKLGPVT</sequence>
<gene>
    <name evidence="2" type="ORF">GPECTOR_16g558</name>
</gene>
<evidence type="ECO:0000256" key="1">
    <source>
        <dbReference type="SAM" id="SignalP"/>
    </source>
</evidence>
<name>A0A150GKX4_GONPE</name>
<feature type="signal peptide" evidence="1">
    <location>
        <begin position="1"/>
        <end position="21"/>
    </location>
</feature>
<protein>
    <submittedName>
        <fullName evidence="2">Uncharacterized protein</fullName>
    </submittedName>
</protein>
<dbReference type="AlphaFoldDB" id="A0A150GKX4"/>
<dbReference type="EMBL" id="LSYV01000017">
    <property type="protein sequence ID" value="KXZ50385.1"/>
    <property type="molecule type" value="Genomic_DNA"/>
</dbReference>
<dbReference type="STRING" id="33097.A0A150GKX4"/>
<feature type="chain" id="PRO_5007562130" evidence="1">
    <location>
        <begin position="22"/>
        <end position="247"/>
    </location>
</feature>
<evidence type="ECO:0000313" key="2">
    <source>
        <dbReference type="EMBL" id="KXZ50385.1"/>
    </source>
</evidence>
<reference evidence="3" key="1">
    <citation type="journal article" date="2016" name="Nat. Commun.">
        <title>The Gonium pectorale genome demonstrates co-option of cell cycle regulation during the evolution of multicellularity.</title>
        <authorList>
            <person name="Hanschen E.R."/>
            <person name="Marriage T.N."/>
            <person name="Ferris P.J."/>
            <person name="Hamaji T."/>
            <person name="Toyoda A."/>
            <person name="Fujiyama A."/>
            <person name="Neme R."/>
            <person name="Noguchi H."/>
            <person name="Minakuchi Y."/>
            <person name="Suzuki M."/>
            <person name="Kawai-Toyooka H."/>
            <person name="Smith D.R."/>
            <person name="Sparks H."/>
            <person name="Anderson J."/>
            <person name="Bakaric R."/>
            <person name="Luria V."/>
            <person name="Karger A."/>
            <person name="Kirschner M.W."/>
            <person name="Durand P.M."/>
            <person name="Michod R.E."/>
            <person name="Nozaki H."/>
            <person name="Olson B.J."/>
        </authorList>
    </citation>
    <scope>NUCLEOTIDE SEQUENCE [LARGE SCALE GENOMIC DNA]</scope>
    <source>
        <strain evidence="3">NIES-2863</strain>
    </source>
</reference>
<comment type="caution">
    <text evidence="2">The sequence shown here is derived from an EMBL/GenBank/DDBJ whole genome shotgun (WGS) entry which is preliminary data.</text>
</comment>
<dbReference type="Proteomes" id="UP000075714">
    <property type="component" value="Unassembled WGS sequence"/>
</dbReference>
<keyword evidence="1" id="KW-0732">Signal</keyword>
<organism evidence="2 3">
    <name type="scientific">Gonium pectorale</name>
    <name type="common">Green alga</name>
    <dbReference type="NCBI Taxonomy" id="33097"/>
    <lineage>
        <taxon>Eukaryota</taxon>
        <taxon>Viridiplantae</taxon>
        <taxon>Chlorophyta</taxon>
        <taxon>core chlorophytes</taxon>
        <taxon>Chlorophyceae</taxon>
        <taxon>CS clade</taxon>
        <taxon>Chlamydomonadales</taxon>
        <taxon>Volvocaceae</taxon>
        <taxon>Gonium</taxon>
    </lineage>
</organism>
<proteinExistence type="predicted"/>
<keyword evidence="3" id="KW-1185">Reference proteome</keyword>
<accession>A0A150GKX4</accession>
<evidence type="ECO:0000313" key="3">
    <source>
        <dbReference type="Proteomes" id="UP000075714"/>
    </source>
</evidence>
<dbReference type="OrthoDB" id="539140at2759"/>